<dbReference type="HOGENOM" id="CLU_035730_7_0_1"/>
<name>B4PAV0_DROYA</name>
<dbReference type="InterPro" id="IPR014044">
    <property type="entry name" value="CAP_dom"/>
</dbReference>
<feature type="domain" description="SCP" evidence="3">
    <location>
        <begin position="91"/>
        <end position="261"/>
    </location>
</feature>
<evidence type="ECO:0000256" key="1">
    <source>
        <dbReference type="ARBA" id="ARBA00004613"/>
    </source>
</evidence>
<dbReference type="KEGG" id="dya:Dyak_GE11480"/>
<proteinExistence type="predicted"/>
<evidence type="ECO:0000259" key="3">
    <source>
        <dbReference type="SMART" id="SM00198"/>
    </source>
</evidence>
<evidence type="ECO:0000313" key="4">
    <source>
        <dbReference type="EMBL" id="EDW92490.2"/>
    </source>
</evidence>
<dbReference type="GO" id="GO:0009615">
    <property type="term" value="P:response to virus"/>
    <property type="evidence" value="ECO:0007669"/>
    <property type="project" value="EnsemblMetazoa"/>
</dbReference>
<comment type="subcellular location">
    <subcellularLocation>
        <location evidence="1">Secreted</location>
    </subcellularLocation>
</comment>
<protein>
    <recommendedName>
        <fullName evidence="3">SCP domain-containing protein</fullName>
    </recommendedName>
</protein>
<evidence type="ECO:0000256" key="2">
    <source>
        <dbReference type="ARBA" id="ARBA00022525"/>
    </source>
</evidence>
<gene>
    <name evidence="4" type="primary">Dyak\GE11480</name>
    <name evidence="4" type="synonym">dyak_GLEANR_11809</name>
    <name evidence="4" type="synonym">GE11480</name>
    <name evidence="4" type="ORF">Dyak_GE11480</name>
</gene>
<dbReference type="Pfam" id="PF00188">
    <property type="entry name" value="CAP"/>
    <property type="match status" value="1"/>
</dbReference>
<dbReference type="InterPro" id="IPR035940">
    <property type="entry name" value="CAP_sf"/>
</dbReference>
<feature type="non-terminal residue" evidence="4">
    <location>
        <position position="1"/>
    </location>
</feature>
<evidence type="ECO:0000313" key="5">
    <source>
        <dbReference type="Proteomes" id="UP000002282"/>
    </source>
</evidence>
<accession>B4PAV0</accession>
<organism evidence="4 5">
    <name type="scientific">Drosophila yakuba</name>
    <name type="common">Fruit fly</name>
    <dbReference type="NCBI Taxonomy" id="7245"/>
    <lineage>
        <taxon>Eukaryota</taxon>
        <taxon>Metazoa</taxon>
        <taxon>Ecdysozoa</taxon>
        <taxon>Arthropoda</taxon>
        <taxon>Hexapoda</taxon>
        <taxon>Insecta</taxon>
        <taxon>Pterygota</taxon>
        <taxon>Neoptera</taxon>
        <taxon>Endopterygota</taxon>
        <taxon>Diptera</taxon>
        <taxon>Brachycera</taxon>
        <taxon>Muscomorpha</taxon>
        <taxon>Ephydroidea</taxon>
        <taxon>Drosophilidae</taxon>
        <taxon>Drosophila</taxon>
        <taxon>Sophophora</taxon>
    </lineage>
</organism>
<dbReference type="SMART" id="SM00198">
    <property type="entry name" value="SCP"/>
    <property type="match status" value="1"/>
</dbReference>
<dbReference type="eggNOG" id="KOG3017">
    <property type="taxonomic scope" value="Eukaryota"/>
</dbReference>
<keyword evidence="5" id="KW-1185">Reference proteome</keyword>
<sequence>MGEHSTLLNPTSPRILIKLKLPLVLQMSPNLLLAVMLMVLLLPMAAGYNYCNNRTHLCDLAGSKHFMCKLEELKPYGGRTKYHASIPDTKKVRKEILGVLNTFRNMFAGGELDLPENKTFPSAKRMRVLIWDSELAYTARTHAATVSFMHSECRATVRFPMTGEILVLSPPTEHKFSLTELLGIVFGQVFDEYKTVRDPQNFPKTLDSERHYRAGHFSLIVNDRMSRVGCGISVGSNCERDGEVGFCHFLTCHFDRTNVNGTFVYKTGKAATGCNDWKSTASIKYANLCENTGEIFPRED</sequence>
<dbReference type="Proteomes" id="UP000002282">
    <property type="component" value="Chromosome 2R"/>
</dbReference>
<reference evidence="4 5" key="2">
    <citation type="journal article" date="2007" name="PLoS Biol.">
        <title>Principles of genome evolution in the Drosophila melanogaster species group.</title>
        <authorList>
            <person name="Ranz J.M."/>
            <person name="Maurin D."/>
            <person name="Chan Y.S."/>
            <person name="von Grotthuss M."/>
            <person name="Hillier L.W."/>
            <person name="Roote J."/>
            <person name="Ashburner M."/>
            <person name="Bergman C.M."/>
        </authorList>
    </citation>
    <scope>NUCLEOTIDE SEQUENCE [LARGE SCALE GENOMIC DNA]</scope>
    <source>
        <strain evidence="5">Tai18E2 / Tucson 14021-0261.01</strain>
    </source>
</reference>
<dbReference type="CDD" id="cd05380">
    <property type="entry name" value="CAP_euk"/>
    <property type="match status" value="1"/>
</dbReference>
<dbReference type="AlphaFoldDB" id="B4PAV0"/>
<dbReference type="OrthoDB" id="414826at2759"/>
<dbReference type="SUPFAM" id="SSF55797">
    <property type="entry name" value="PR-1-like"/>
    <property type="match status" value="1"/>
</dbReference>
<keyword evidence="2" id="KW-0964">Secreted</keyword>
<dbReference type="Gene3D" id="3.40.33.10">
    <property type="entry name" value="CAP"/>
    <property type="match status" value="1"/>
</dbReference>
<reference evidence="4 5" key="1">
    <citation type="journal article" date="2007" name="Nature">
        <title>Evolution of genes and genomes on the Drosophila phylogeny.</title>
        <authorList>
            <consortium name="Drosophila 12 Genomes Consortium"/>
            <person name="Clark A.G."/>
            <person name="Eisen M.B."/>
            <person name="Smith D.R."/>
            <person name="Bergman C.M."/>
            <person name="Oliver B."/>
            <person name="Markow T.A."/>
            <person name="Kaufman T.C."/>
            <person name="Kellis M."/>
            <person name="Gelbart W."/>
            <person name="Iyer V.N."/>
            <person name="Pollard D.A."/>
            <person name="Sackton T.B."/>
            <person name="Larracuente A.M."/>
            <person name="Singh N.D."/>
            <person name="Abad J.P."/>
            <person name="Abt D.N."/>
            <person name="Adryan B."/>
            <person name="Aguade M."/>
            <person name="Akashi H."/>
            <person name="Anderson W.W."/>
            <person name="Aquadro C.F."/>
            <person name="Ardell D.H."/>
            <person name="Arguello R."/>
            <person name="Artieri C.G."/>
            <person name="Barbash D.A."/>
            <person name="Barker D."/>
            <person name="Barsanti P."/>
            <person name="Batterham P."/>
            <person name="Batzoglou S."/>
            <person name="Begun D."/>
            <person name="Bhutkar A."/>
            <person name="Blanco E."/>
            <person name="Bosak S.A."/>
            <person name="Bradley R.K."/>
            <person name="Brand A.D."/>
            <person name="Brent M.R."/>
            <person name="Brooks A.N."/>
            <person name="Brown R.H."/>
            <person name="Butlin R.K."/>
            <person name="Caggese C."/>
            <person name="Calvi B.R."/>
            <person name="Bernardo de Carvalho A."/>
            <person name="Caspi A."/>
            <person name="Castrezana S."/>
            <person name="Celniker S.E."/>
            <person name="Chang J.L."/>
            <person name="Chapple C."/>
            <person name="Chatterji S."/>
            <person name="Chinwalla A."/>
            <person name="Civetta A."/>
            <person name="Clifton S.W."/>
            <person name="Comeron J.M."/>
            <person name="Costello J.C."/>
            <person name="Coyne J.A."/>
            <person name="Daub J."/>
            <person name="David R.G."/>
            <person name="Delcher A.L."/>
            <person name="Delehaunty K."/>
            <person name="Do C.B."/>
            <person name="Ebling H."/>
            <person name="Edwards K."/>
            <person name="Eickbush T."/>
            <person name="Evans J.D."/>
            <person name="Filipski A."/>
            <person name="Findeiss S."/>
            <person name="Freyhult E."/>
            <person name="Fulton L."/>
            <person name="Fulton R."/>
            <person name="Garcia A.C."/>
            <person name="Gardiner A."/>
            <person name="Garfield D.A."/>
            <person name="Garvin B.E."/>
            <person name="Gibson G."/>
            <person name="Gilbert D."/>
            <person name="Gnerre S."/>
            <person name="Godfrey J."/>
            <person name="Good R."/>
            <person name="Gotea V."/>
            <person name="Gravely B."/>
            <person name="Greenberg A.J."/>
            <person name="Griffiths-Jones S."/>
            <person name="Gross S."/>
            <person name="Guigo R."/>
            <person name="Gustafson E.A."/>
            <person name="Haerty W."/>
            <person name="Hahn M.W."/>
            <person name="Halligan D.L."/>
            <person name="Halpern A.L."/>
            <person name="Halter G.M."/>
            <person name="Han M.V."/>
            <person name="Heger A."/>
            <person name="Hillier L."/>
            <person name="Hinrichs A.S."/>
            <person name="Holmes I."/>
            <person name="Hoskins R.A."/>
            <person name="Hubisz M.J."/>
            <person name="Hultmark D."/>
            <person name="Huntley M.A."/>
            <person name="Jaffe D.B."/>
            <person name="Jagadeeshan S."/>
            <person name="Jeck W.R."/>
            <person name="Johnson J."/>
            <person name="Jones C.D."/>
            <person name="Jordan W.C."/>
            <person name="Karpen G.H."/>
            <person name="Kataoka E."/>
            <person name="Keightley P.D."/>
            <person name="Kheradpour P."/>
            <person name="Kirkness E.F."/>
            <person name="Koerich L.B."/>
            <person name="Kristiansen K."/>
            <person name="Kudrna D."/>
            <person name="Kulathinal R.J."/>
            <person name="Kumar S."/>
            <person name="Kwok R."/>
            <person name="Lander E."/>
            <person name="Langley C.H."/>
            <person name="Lapoint R."/>
            <person name="Lazzaro B.P."/>
            <person name="Lee S.J."/>
            <person name="Levesque L."/>
            <person name="Li R."/>
            <person name="Lin C.F."/>
            <person name="Lin M.F."/>
            <person name="Lindblad-Toh K."/>
            <person name="Llopart A."/>
            <person name="Long M."/>
            <person name="Low L."/>
            <person name="Lozovsky E."/>
            <person name="Lu J."/>
            <person name="Luo M."/>
            <person name="Machado C.A."/>
            <person name="Makalowski W."/>
            <person name="Marzo M."/>
            <person name="Matsuda M."/>
            <person name="Matzkin L."/>
            <person name="McAllister B."/>
            <person name="McBride C.S."/>
            <person name="McKernan B."/>
            <person name="McKernan K."/>
            <person name="Mendez-Lago M."/>
            <person name="Minx P."/>
            <person name="Mollenhauer M.U."/>
            <person name="Montooth K."/>
            <person name="Mount S.M."/>
            <person name="Mu X."/>
            <person name="Myers E."/>
            <person name="Negre B."/>
            <person name="Newfeld S."/>
            <person name="Nielsen R."/>
            <person name="Noor M.A."/>
            <person name="O'Grady P."/>
            <person name="Pachter L."/>
            <person name="Papaceit M."/>
            <person name="Parisi M.J."/>
            <person name="Parisi M."/>
            <person name="Parts L."/>
            <person name="Pedersen J.S."/>
            <person name="Pesole G."/>
            <person name="Phillippy A.M."/>
            <person name="Ponting C.P."/>
            <person name="Pop M."/>
            <person name="Porcelli D."/>
            <person name="Powell J.R."/>
            <person name="Prohaska S."/>
            <person name="Pruitt K."/>
            <person name="Puig M."/>
            <person name="Quesneville H."/>
            <person name="Ram K.R."/>
            <person name="Rand D."/>
            <person name="Rasmussen M.D."/>
            <person name="Reed L.K."/>
            <person name="Reenan R."/>
            <person name="Reily A."/>
            <person name="Remington K.A."/>
            <person name="Rieger T.T."/>
            <person name="Ritchie M.G."/>
            <person name="Robin C."/>
            <person name="Rogers Y.H."/>
            <person name="Rohde C."/>
            <person name="Rozas J."/>
            <person name="Rubenfield M.J."/>
            <person name="Ruiz A."/>
            <person name="Russo S."/>
            <person name="Salzberg S.L."/>
            <person name="Sanchez-Gracia A."/>
            <person name="Saranga D.J."/>
            <person name="Sato H."/>
            <person name="Schaeffer S.W."/>
            <person name="Schatz M.C."/>
            <person name="Schlenke T."/>
            <person name="Schwartz R."/>
            <person name="Segarra C."/>
            <person name="Singh R.S."/>
            <person name="Sirot L."/>
            <person name="Sirota M."/>
            <person name="Sisneros N.B."/>
            <person name="Smith C.D."/>
            <person name="Smith T.F."/>
            <person name="Spieth J."/>
            <person name="Stage D.E."/>
            <person name="Stark A."/>
            <person name="Stephan W."/>
            <person name="Strausberg R.L."/>
            <person name="Strempel S."/>
            <person name="Sturgill D."/>
            <person name="Sutton G."/>
            <person name="Sutton G.G."/>
            <person name="Tao W."/>
            <person name="Teichmann S."/>
            <person name="Tobari Y.N."/>
            <person name="Tomimura Y."/>
            <person name="Tsolas J.M."/>
            <person name="Valente V.L."/>
            <person name="Venter E."/>
            <person name="Venter J.C."/>
            <person name="Vicario S."/>
            <person name="Vieira F.G."/>
            <person name="Vilella A.J."/>
            <person name="Villasante A."/>
            <person name="Walenz B."/>
            <person name="Wang J."/>
            <person name="Wasserman M."/>
            <person name="Watts T."/>
            <person name="Wilson D."/>
            <person name="Wilson R.K."/>
            <person name="Wing R.A."/>
            <person name="Wolfner M.F."/>
            <person name="Wong A."/>
            <person name="Wong G.K."/>
            <person name="Wu C.I."/>
            <person name="Wu G."/>
            <person name="Yamamoto D."/>
            <person name="Yang H.P."/>
            <person name="Yang S.P."/>
            <person name="Yorke J.A."/>
            <person name="Yoshida K."/>
            <person name="Zdobnov E."/>
            <person name="Zhang P."/>
            <person name="Zhang Y."/>
            <person name="Zimin A.V."/>
            <person name="Baldwin J."/>
            <person name="Abdouelleil A."/>
            <person name="Abdulkadir J."/>
            <person name="Abebe A."/>
            <person name="Abera B."/>
            <person name="Abreu J."/>
            <person name="Acer S.C."/>
            <person name="Aftuck L."/>
            <person name="Alexander A."/>
            <person name="An P."/>
            <person name="Anderson E."/>
            <person name="Anderson S."/>
            <person name="Arachi H."/>
            <person name="Azer M."/>
            <person name="Bachantsang P."/>
            <person name="Barry A."/>
            <person name="Bayul T."/>
            <person name="Berlin A."/>
            <person name="Bessette D."/>
            <person name="Bloom T."/>
            <person name="Blye J."/>
            <person name="Boguslavskiy L."/>
            <person name="Bonnet C."/>
            <person name="Boukhgalter B."/>
            <person name="Bourzgui I."/>
            <person name="Brown A."/>
            <person name="Cahill P."/>
            <person name="Channer S."/>
            <person name="Cheshatsang Y."/>
            <person name="Chuda L."/>
            <person name="Citroen M."/>
            <person name="Collymore A."/>
            <person name="Cooke P."/>
            <person name="Costello M."/>
            <person name="D'Aco K."/>
            <person name="Daza R."/>
            <person name="De Haan G."/>
            <person name="DeGray S."/>
            <person name="DeMaso C."/>
            <person name="Dhargay N."/>
            <person name="Dooley K."/>
            <person name="Dooley E."/>
            <person name="Doricent M."/>
            <person name="Dorje P."/>
            <person name="Dorjee K."/>
            <person name="Dupes A."/>
            <person name="Elong R."/>
            <person name="Falk J."/>
            <person name="Farina A."/>
            <person name="Faro S."/>
            <person name="Ferguson D."/>
            <person name="Fisher S."/>
            <person name="Foley C.D."/>
            <person name="Franke A."/>
            <person name="Friedrich D."/>
            <person name="Gadbois L."/>
            <person name="Gearin G."/>
            <person name="Gearin C.R."/>
            <person name="Giannoukos G."/>
            <person name="Goode T."/>
            <person name="Graham J."/>
            <person name="Grandbois E."/>
            <person name="Grewal S."/>
            <person name="Gyaltsen K."/>
            <person name="Hafez N."/>
            <person name="Hagos B."/>
            <person name="Hall J."/>
            <person name="Henson C."/>
            <person name="Hollinger A."/>
            <person name="Honan T."/>
            <person name="Huard M.D."/>
            <person name="Hughes L."/>
            <person name="Hurhula B."/>
            <person name="Husby M.E."/>
            <person name="Kamat A."/>
            <person name="Kanga B."/>
            <person name="Kashin S."/>
            <person name="Khazanovich D."/>
            <person name="Kisner P."/>
            <person name="Lance K."/>
            <person name="Lara M."/>
            <person name="Lee W."/>
            <person name="Lennon N."/>
            <person name="Letendre F."/>
            <person name="LeVine R."/>
            <person name="Lipovsky A."/>
            <person name="Liu X."/>
            <person name="Liu J."/>
            <person name="Liu S."/>
            <person name="Lokyitsang T."/>
            <person name="Lokyitsang Y."/>
            <person name="Lubonja R."/>
            <person name="Lui A."/>
            <person name="MacDonald P."/>
            <person name="Magnisalis V."/>
            <person name="Maru K."/>
            <person name="Matthews C."/>
            <person name="McCusker W."/>
            <person name="McDonough S."/>
            <person name="Mehta T."/>
            <person name="Meldrim J."/>
            <person name="Meneus L."/>
            <person name="Mihai O."/>
            <person name="Mihalev A."/>
            <person name="Mihova T."/>
            <person name="Mittelman R."/>
            <person name="Mlenga V."/>
            <person name="Montmayeur A."/>
            <person name="Mulrain L."/>
            <person name="Navidi A."/>
            <person name="Naylor J."/>
            <person name="Negash T."/>
            <person name="Nguyen T."/>
            <person name="Nguyen N."/>
            <person name="Nicol R."/>
            <person name="Norbu C."/>
            <person name="Norbu N."/>
            <person name="Novod N."/>
            <person name="O'Neill B."/>
            <person name="Osman S."/>
            <person name="Markiewicz E."/>
            <person name="Oyono O.L."/>
            <person name="Patti C."/>
            <person name="Phunkhang P."/>
            <person name="Pierre F."/>
            <person name="Priest M."/>
            <person name="Raghuraman S."/>
            <person name="Rege F."/>
            <person name="Reyes R."/>
            <person name="Rise C."/>
            <person name="Rogov P."/>
            <person name="Ross K."/>
            <person name="Ryan E."/>
            <person name="Settipalli S."/>
            <person name="Shea T."/>
            <person name="Sherpa N."/>
            <person name="Shi L."/>
            <person name="Shih D."/>
            <person name="Sparrow T."/>
            <person name="Spaulding J."/>
            <person name="Stalker J."/>
            <person name="Stange-Thomann N."/>
            <person name="Stavropoulos S."/>
            <person name="Stone C."/>
            <person name="Strader C."/>
            <person name="Tesfaye S."/>
            <person name="Thomson T."/>
            <person name="Thoulutsang Y."/>
            <person name="Thoulutsang D."/>
            <person name="Topham K."/>
            <person name="Topping I."/>
            <person name="Tsamla T."/>
            <person name="Vassiliev H."/>
            <person name="Vo A."/>
            <person name="Wangchuk T."/>
            <person name="Wangdi T."/>
            <person name="Weiand M."/>
            <person name="Wilkinson J."/>
            <person name="Wilson A."/>
            <person name="Yadav S."/>
            <person name="Young G."/>
            <person name="Yu Q."/>
            <person name="Zembek L."/>
            <person name="Zhong D."/>
            <person name="Zimmer A."/>
            <person name="Zwirko Z."/>
            <person name="Jaffe D.B."/>
            <person name="Alvarez P."/>
            <person name="Brockman W."/>
            <person name="Butler J."/>
            <person name="Chin C."/>
            <person name="Gnerre S."/>
            <person name="Grabherr M."/>
            <person name="Kleber M."/>
            <person name="Mauceli E."/>
            <person name="MacCallum I."/>
        </authorList>
    </citation>
    <scope>NUCLEOTIDE SEQUENCE [LARGE SCALE GENOMIC DNA]</scope>
    <source>
        <strain evidence="5">Tai18E2 / Tucson 14021-0261.01</strain>
    </source>
</reference>
<dbReference type="GO" id="GO:0005576">
    <property type="term" value="C:extracellular region"/>
    <property type="evidence" value="ECO:0007669"/>
    <property type="project" value="UniProtKB-SubCell"/>
</dbReference>
<dbReference type="EMBL" id="CM000158">
    <property type="protein sequence ID" value="EDW92490.2"/>
    <property type="molecule type" value="Genomic_DNA"/>
</dbReference>